<dbReference type="NCBIfam" id="NF005304">
    <property type="entry name" value="PRK06835.1"/>
    <property type="match status" value="1"/>
</dbReference>
<evidence type="ECO:0000259" key="1">
    <source>
        <dbReference type="Pfam" id="PF01695"/>
    </source>
</evidence>
<organism evidence="2 3">
    <name type="scientific">Acetobacterium malicum</name>
    <dbReference type="NCBI Taxonomy" id="52692"/>
    <lineage>
        <taxon>Bacteria</taxon>
        <taxon>Bacillati</taxon>
        <taxon>Bacillota</taxon>
        <taxon>Clostridia</taxon>
        <taxon>Eubacteriales</taxon>
        <taxon>Eubacteriaceae</taxon>
        <taxon>Acetobacterium</taxon>
    </lineage>
</organism>
<dbReference type="Proteomes" id="UP000622405">
    <property type="component" value="Unassembled WGS sequence"/>
</dbReference>
<keyword evidence="3" id="KW-1185">Reference proteome</keyword>
<feature type="domain" description="IstB-like ATP-binding" evidence="1">
    <location>
        <begin position="172"/>
        <end position="293"/>
    </location>
</feature>
<sequence length="322" mass="36582">MMKTYNDAFALLQDKQNAYQFKQRKKKEALYDLIPELSDLDNQINRLGVALTRATIARELDKTATIRQQMSELEARKKDLAGEKAVLLTHSYYCSLCQDTGILPEGICSCLNQCLAEISFSSYDLKTRAQRETFESFNPDYYSEQPIGSGAASHRSNALSIKQNMLKYCQNFENIEDQLLFTGPPGVGKTFMSNCIVNKLTEKGYGIVYVTAAHLVASIQDQLFREKKTSTEIYEPLLLCDLLIIDDLGAEFSSEYSQKQLYEVIDSRLNAEKKMIISSNLTVLKIKALYDERLSSRISGYFKTIPFLGEDIRILKARRGRS</sequence>
<reference evidence="2 3" key="1">
    <citation type="journal article" date="2020" name="mSystems">
        <title>Defining Genomic and Predicted Metabolic Features of the Acetobacterium Genus.</title>
        <authorList>
            <person name="Ross D.E."/>
            <person name="Marshall C.W."/>
            <person name="Gulliver D."/>
            <person name="May H.D."/>
            <person name="Norman R.S."/>
        </authorList>
    </citation>
    <scope>NUCLEOTIDE SEQUENCE [LARGE SCALE GENOMIC DNA]</scope>
    <source>
        <strain evidence="2 3">DSM 4132</strain>
    </source>
</reference>
<dbReference type="InterPro" id="IPR002611">
    <property type="entry name" value="IstB_ATP-bd"/>
</dbReference>
<comment type="caution">
    <text evidence="2">The sequence shown here is derived from an EMBL/GenBank/DDBJ whole genome shotgun (WGS) entry which is preliminary data.</text>
</comment>
<proteinExistence type="predicted"/>
<dbReference type="Pfam" id="PF01695">
    <property type="entry name" value="IstB_IS21"/>
    <property type="match status" value="1"/>
</dbReference>
<dbReference type="CDD" id="cd00009">
    <property type="entry name" value="AAA"/>
    <property type="match status" value="1"/>
</dbReference>
<gene>
    <name evidence="2" type="ORF">GH811_15785</name>
</gene>
<dbReference type="SUPFAM" id="SSF52540">
    <property type="entry name" value="P-loop containing nucleoside triphosphate hydrolases"/>
    <property type="match status" value="1"/>
</dbReference>
<protein>
    <submittedName>
        <fullName evidence="2">AAA family ATPase</fullName>
    </submittedName>
</protein>
<dbReference type="Gene3D" id="3.40.50.300">
    <property type="entry name" value="P-loop containing nucleotide triphosphate hydrolases"/>
    <property type="match status" value="1"/>
</dbReference>
<accession>A0ABR6Z0W4</accession>
<dbReference type="InterPro" id="IPR027417">
    <property type="entry name" value="P-loop_NTPase"/>
</dbReference>
<evidence type="ECO:0000313" key="2">
    <source>
        <dbReference type="EMBL" id="MBC3901078.1"/>
    </source>
</evidence>
<evidence type="ECO:0000313" key="3">
    <source>
        <dbReference type="Proteomes" id="UP000622405"/>
    </source>
</evidence>
<name>A0ABR6Z0W4_9FIRM</name>
<dbReference type="PANTHER" id="PTHR30050">
    <property type="entry name" value="CHROMOSOMAL REPLICATION INITIATOR PROTEIN DNAA"/>
    <property type="match status" value="1"/>
</dbReference>
<dbReference type="EMBL" id="WJBE01000020">
    <property type="protein sequence ID" value="MBC3901078.1"/>
    <property type="molecule type" value="Genomic_DNA"/>
</dbReference>
<dbReference type="PANTHER" id="PTHR30050:SF4">
    <property type="entry name" value="ATP-BINDING PROTEIN RV3427C IN INSERTION SEQUENCE-RELATED"/>
    <property type="match status" value="1"/>
</dbReference>
<dbReference type="RefSeq" id="WP_084504980.1">
    <property type="nucleotide sequence ID" value="NZ_WJBE01000020.1"/>
</dbReference>